<sequence>MVNGMVTHTPELFHLMASLQACYGTLLTSLTIIDELCIQYPSMFIPSKAKVSMISLSNLPKKCNAQIEVKVYFTVE</sequence>
<evidence type="ECO:0000313" key="1">
    <source>
        <dbReference type="EMBL" id="CRL02280.1"/>
    </source>
</evidence>
<dbReference type="EMBL" id="CVRI01000057">
    <property type="protein sequence ID" value="CRL02280.1"/>
    <property type="molecule type" value="Genomic_DNA"/>
</dbReference>
<protein>
    <submittedName>
        <fullName evidence="1">CLUMA_CG015661, isoform A</fullName>
    </submittedName>
</protein>
<proteinExistence type="predicted"/>
<evidence type="ECO:0000313" key="2">
    <source>
        <dbReference type="Proteomes" id="UP000183832"/>
    </source>
</evidence>
<keyword evidence="2" id="KW-1185">Reference proteome</keyword>
<organism evidence="1 2">
    <name type="scientific">Clunio marinus</name>
    <dbReference type="NCBI Taxonomy" id="568069"/>
    <lineage>
        <taxon>Eukaryota</taxon>
        <taxon>Metazoa</taxon>
        <taxon>Ecdysozoa</taxon>
        <taxon>Arthropoda</taxon>
        <taxon>Hexapoda</taxon>
        <taxon>Insecta</taxon>
        <taxon>Pterygota</taxon>
        <taxon>Neoptera</taxon>
        <taxon>Endopterygota</taxon>
        <taxon>Diptera</taxon>
        <taxon>Nematocera</taxon>
        <taxon>Chironomoidea</taxon>
        <taxon>Chironomidae</taxon>
        <taxon>Clunio</taxon>
    </lineage>
</organism>
<accession>A0A1J1IQ43</accession>
<dbReference type="AlphaFoldDB" id="A0A1J1IQ43"/>
<dbReference type="Proteomes" id="UP000183832">
    <property type="component" value="Unassembled WGS sequence"/>
</dbReference>
<gene>
    <name evidence="1" type="ORF">CLUMA_CG015661</name>
</gene>
<reference evidence="1 2" key="1">
    <citation type="submission" date="2015-04" db="EMBL/GenBank/DDBJ databases">
        <authorList>
            <person name="Syromyatnikov M.Y."/>
            <person name="Popov V.N."/>
        </authorList>
    </citation>
    <scope>NUCLEOTIDE SEQUENCE [LARGE SCALE GENOMIC DNA]</scope>
</reference>
<name>A0A1J1IQ43_9DIPT</name>